<feature type="compositionally biased region" description="Basic and acidic residues" evidence="9">
    <location>
        <begin position="270"/>
        <end position="284"/>
    </location>
</feature>
<dbReference type="Pfam" id="PF01485">
    <property type="entry name" value="IBR"/>
    <property type="match status" value="2"/>
</dbReference>
<feature type="compositionally biased region" description="Basic and acidic residues" evidence="9">
    <location>
        <begin position="168"/>
        <end position="182"/>
    </location>
</feature>
<reference evidence="11" key="1">
    <citation type="submission" date="2022-10" db="EMBL/GenBank/DDBJ databases">
        <title>Determination and structural analysis of whole genome sequence of Sarocladium strictum F4-1.</title>
        <authorList>
            <person name="Hu L."/>
            <person name="Jiang Y."/>
        </authorList>
    </citation>
    <scope>NUCLEOTIDE SEQUENCE</scope>
    <source>
        <strain evidence="11">F4-1</strain>
    </source>
</reference>
<keyword evidence="5" id="KW-0677">Repeat</keyword>
<feature type="compositionally biased region" description="Polar residues" evidence="9">
    <location>
        <begin position="77"/>
        <end position="86"/>
    </location>
</feature>
<evidence type="ECO:0000256" key="9">
    <source>
        <dbReference type="SAM" id="MobiDB-lite"/>
    </source>
</evidence>
<evidence type="ECO:0000256" key="6">
    <source>
        <dbReference type="ARBA" id="ARBA00022771"/>
    </source>
</evidence>
<keyword evidence="7" id="KW-0833">Ubl conjugation pathway</keyword>
<accession>A0AA39GP64</accession>
<dbReference type="GO" id="GO:0008270">
    <property type="term" value="F:zinc ion binding"/>
    <property type="evidence" value="ECO:0007669"/>
    <property type="project" value="UniProtKB-KW"/>
</dbReference>
<evidence type="ECO:0000256" key="1">
    <source>
        <dbReference type="ARBA" id="ARBA00001798"/>
    </source>
</evidence>
<keyword evidence="8" id="KW-0862">Zinc</keyword>
<evidence type="ECO:0000256" key="8">
    <source>
        <dbReference type="ARBA" id="ARBA00022833"/>
    </source>
</evidence>
<sequence>MGRNKDRDIVNVEAQASQSVGQQQTDNGNGGWSSLDLDAPHPQPRHRSETQRTQGTSSRRRSSTRPDTVVQSPVRDSASNANSSSVMPPRSQRRLNRSATAPVDERGRYTVEDDDREERHLALVREQSERLESPQRARRHRRDSSSETELESESDSDVESDPSDESEDLGRVRNARDLRDSVEEADDEAPRHRRRHSDERDVSRSRNRAHSMSIDGDSLLSITDEELNHHRELSDHELGPYSAPQPPNQRRSGKASAGPRPRRNSHRSHRGGERSSRAVHETSRSQKASTVTSSRSSSASVRRPTNVLSGFFKAPTPPKKHPRHAASGSAQKATRSHFADRVECVICMCDVSLKKAAHLKCDHYMCNACLKRAFVLSVEDSAHMPPKCCTKDHIQPKHVERLFDLQFKKAWNRKFVEYTTKNRLYCPAKRCGHFIKPSRIKGEKGRKYARCGHCDTKVCARCNNRWHKTVDCPQDQTIDDFLAQAKEEGWQRCYQCRAMVELREGCNHMTCRCGAEFCMICGTKWKGCDCPWFNDEAVAADRQRHMHEQLPPMRGGIDDVFQHGGPPMPPELQSMPGFGVAPLPIRPRPHLYQEESRVDVRQLHEQEVAEAARQRIPVYGSLDQGYPPMTYDMRAGETVIGVSSASPHHMRYHYPRGSQSMISTSMPPLSSPYERASVADYVSDVSRARGVREDSMERRLAERLAERPSAPPTAIHHAGESLNGQYSPGPPMYSYAGLPPNVPPHVLPSGGMNVPLMQSYSYSTPPISMDPRYSAMQTSSPTHLSMPSHESYEQRAVEMISPRRRRRAHERERTAEAQRGRRLSMSAVAATTTEVKSSSLAGLTGPGRGMDRVAEWSYHVAPGKPASTAGDDR</sequence>
<dbReference type="PROSITE" id="PS51873">
    <property type="entry name" value="TRIAD"/>
    <property type="match status" value="1"/>
</dbReference>
<proteinExistence type="predicted"/>
<dbReference type="PROSITE" id="PS00518">
    <property type="entry name" value="ZF_RING_1"/>
    <property type="match status" value="1"/>
</dbReference>
<dbReference type="EC" id="2.3.2.31" evidence="2"/>
<evidence type="ECO:0000313" key="11">
    <source>
        <dbReference type="EMBL" id="KAK0390998.1"/>
    </source>
</evidence>
<dbReference type="InterPro" id="IPR002867">
    <property type="entry name" value="IBR_dom"/>
</dbReference>
<keyword evidence="12" id="KW-1185">Reference proteome</keyword>
<dbReference type="SUPFAM" id="SSF57850">
    <property type="entry name" value="RING/U-box"/>
    <property type="match status" value="2"/>
</dbReference>
<dbReference type="CDD" id="cd22584">
    <property type="entry name" value="Rcat_RBR_unk"/>
    <property type="match status" value="1"/>
</dbReference>
<keyword evidence="3" id="KW-0808">Transferase</keyword>
<dbReference type="AlphaFoldDB" id="A0AA39GP64"/>
<comment type="caution">
    <text evidence="11">The sequence shown here is derived from an EMBL/GenBank/DDBJ whole genome shotgun (WGS) entry which is preliminary data.</text>
</comment>
<feature type="compositionally biased region" description="Basic and acidic residues" evidence="9">
    <location>
        <begin position="1"/>
        <end position="10"/>
    </location>
</feature>
<evidence type="ECO:0000256" key="5">
    <source>
        <dbReference type="ARBA" id="ARBA00022737"/>
    </source>
</evidence>
<evidence type="ECO:0000256" key="4">
    <source>
        <dbReference type="ARBA" id="ARBA00022723"/>
    </source>
</evidence>
<feature type="compositionally biased region" description="Basic and acidic residues" evidence="9">
    <location>
        <begin position="226"/>
        <end position="238"/>
    </location>
</feature>
<name>A0AA39GP64_SARSR</name>
<feature type="compositionally biased region" description="Basic and acidic residues" evidence="9">
    <location>
        <begin position="809"/>
        <end position="819"/>
    </location>
</feature>
<feature type="region of interest" description="Disordered" evidence="9">
    <location>
        <begin position="690"/>
        <end position="726"/>
    </location>
</feature>
<feature type="compositionally biased region" description="Acidic residues" evidence="9">
    <location>
        <begin position="146"/>
        <end position="167"/>
    </location>
</feature>
<dbReference type="InterPro" id="IPR044066">
    <property type="entry name" value="TRIAD_supradom"/>
</dbReference>
<evidence type="ECO:0000313" key="12">
    <source>
        <dbReference type="Proteomes" id="UP001175261"/>
    </source>
</evidence>
<dbReference type="InterPro" id="IPR031127">
    <property type="entry name" value="E3_UB_ligase_RBR"/>
</dbReference>
<dbReference type="InterPro" id="IPR013083">
    <property type="entry name" value="Znf_RING/FYVE/PHD"/>
</dbReference>
<dbReference type="SMART" id="SM00647">
    <property type="entry name" value="IBR"/>
    <property type="match status" value="1"/>
</dbReference>
<feature type="compositionally biased region" description="Basic residues" evidence="9">
    <location>
        <begin position="260"/>
        <end position="269"/>
    </location>
</feature>
<dbReference type="InterPro" id="IPR017907">
    <property type="entry name" value="Znf_RING_CS"/>
</dbReference>
<feature type="compositionally biased region" description="Low complexity" evidence="9">
    <location>
        <begin position="288"/>
        <end position="302"/>
    </location>
</feature>
<dbReference type="Gene3D" id="3.30.40.10">
    <property type="entry name" value="Zinc/RING finger domain, C3HC4 (zinc finger)"/>
    <property type="match status" value="1"/>
</dbReference>
<dbReference type="Proteomes" id="UP001175261">
    <property type="component" value="Unassembled WGS sequence"/>
</dbReference>
<keyword evidence="4" id="KW-0479">Metal-binding</keyword>
<dbReference type="PANTHER" id="PTHR11685">
    <property type="entry name" value="RBR FAMILY RING FINGER AND IBR DOMAIN-CONTAINING"/>
    <property type="match status" value="1"/>
</dbReference>
<feature type="region of interest" description="Disordered" evidence="9">
    <location>
        <begin position="1"/>
        <end position="332"/>
    </location>
</feature>
<evidence type="ECO:0000256" key="7">
    <source>
        <dbReference type="ARBA" id="ARBA00022786"/>
    </source>
</evidence>
<dbReference type="GO" id="GO:0061630">
    <property type="term" value="F:ubiquitin protein ligase activity"/>
    <property type="evidence" value="ECO:0007669"/>
    <property type="project" value="UniProtKB-EC"/>
</dbReference>
<feature type="compositionally biased region" description="Basic and acidic residues" evidence="9">
    <location>
        <begin position="103"/>
        <end position="135"/>
    </location>
</feature>
<feature type="compositionally biased region" description="Polar residues" evidence="9">
    <location>
        <begin position="14"/>
        <end position="27"/>
    </location>
</feature>
<evidence type="ECO:0000256" key="2">
    <source>
        <dbReference type="ARBA" id="ARBA00012251"/>
    </source>
</evidence>
<feature type="compositionally biased region" description="Basic and acidic residues" evidence="9">
    <location>
        <begin position="690"/>
        <end position="706"/>
    </location>
</feature>
<feature type="region of interest" description="Disordered" evidence="9">
    <location>
        <begin position="798"/>
        <end position="827"/>
    </location>
</feature>
<feature type="domain" description="RING-type" evidence="10">
    <location>
        <begin position="340"/>
        <end position="539"/>
    </location>
</feature>
<protein>
    <recommendedName>
        <fullName evidence="2">RBR-type E3 ubiquitin transferase</fullName>
        <ecNumber evidence="2">2.3.2.31</ecNumber>
    </recommendedName>
</protein>
<dbReference type="Gene3D" id="1.20.120.1750">
    <property type="match status" value="1"/>
</dbReference>
<dbReference type="GO" id="GO:0016567">
    <property type="term" value="P:protein ubiquitination"/>
    <property type="evidence" value="ECO:0007669"/>
    <property type="project" value="InterPro"/>
</dbReference>
<evidence type="ECO:0000259" key="10">
    <source>
        <dbReference type="PROSITE" id="PS51873"/>
    </source>
</evidence>
<keyword evidence="6" id="KW-0863">Zinc-finger</keyword>
<organism evidence="11 12">
    <name type="scientific">Sarocladium strictum</name>
    <name type="common">Black bundle disease fungus</name>
    <name type="synonym">Acremonium strictum</name>
    <dbReference type="NCBI Taxonomy" id="5046"/>
    <lineage>
        <taxon>Eukaryota</taxon>
        <taxon>Fungi</taxon>
        <taxon>Dikarya</taxon>
        <taxon>Ascomycota</taxon>
        <taxon>Pezizomycotina</taxon>
        <taxon>Sordariomycetes</taxon>
        <taxon>Hypocreomycetidae</taxon>
        <taxon>Hypocreales</taxon>
        <taxon>Sarocladiaceae</taxon>
        <taxon>Sarocladium</taxon>
    </lineage>
</organism>
<dbReference type="EMBL" id="JAPDFR010000001">
    <property type="protein sequence ID" value="KAK0390998.1"/>
    <property type="molecule type" value="Genomic_DNA"/>
</dbReference>
<comment type="catalytic activity">
    <reaction evidence="1">
        <text>[E2 ubiquitin-conjugating enzyme]-S-ubiquitinyl-L-cysteine + [acceptor protein]-L-lysine = [E2 ubiquitin-conjugating enzyme]-L-cysteine + [acceptor protein]-N(6)-ubiquitinyl-L-lysine.</text>
        <dbReference type="EC" id="2.3.2.31"/>
    </reaction>
</comment>
<gene>
    <name evidence="11" type="ORF">NLU13_0500</name>
</gene>
<evidence type="ECO:0000256" key="3">
    <source>
        <dbReference type="ARBA" id="ARBA00022679"/>
    </source>
</evidence>